<evidence type="ECO:0000313" key="1">
    <source>
        <dbReference type="EMBL" id="TCG10375.1"/>
    </source>
</evidence>
<organism evidence="1 2">
    <name type="scientific">Mycoplasma marinum</name>
    <dbReference type="NCBI Taxonomy" id="1937190"/>
    <lineage>
        <taxon>Bacteria</taxon>
        <taxon>Bacillati</taxon>
        <taxon>Mycoplasmatota</taxon>
        <taxon>Mollicutes</taxon>
        <taxon>Mycoplasmataceae</taxon>
        <taxon>Mycoplasma</taxon>
    </lineage>
</organism>
<accession>A0A4R0XN54</accession>
<dbReference type="Proteomes" id="UP000294192">
    <property type="component" value="Unassembled WGS sequence"/>
</dbReference>
<proteinExistence type="predicted"/>
<dbReference type="AlphaFoldDB" id="A0A4R0XN54"/>
<evidence type="ECO:0000313" key="2">
    <source>
        <dbReference type="Proteomes" id="UP000294192"/>
    </source>
</evidence>
<comment type="caution">
    <text evidence="1">The sequence shown here is derived from an EMBL/GenBank/DDBJ whole genome shotgun (WGS) entry which is preliminary data.</text>
</comment>
<sequence length="222" mass="24182">MPGFETDKEKQDKADLAILNKITTKDINDAIKVANPFTNADLSSTFVLPLKVTITIDGNPISVTLVNKSHNNNLGQVTYDAKATLGSKSRAFSKVILGGFKLGWTPQEKLEKIKDAIKNFTIKDKTFDSKMPNTDPHNVTTSQINKLIDTNVALVKKYNPQHIDKIISVGDGVVTIESSFTITGAKGEAKATFTITGFKSDQAILEDNLISSLTEDLINKAI</sequence>
<protein>
    <submittedName>
        <fullName evidence="1">Uncharacterized protein</fullName>
    </submittedName>
</protein>
<gene>
    <name evidence="1" type="ORF">C4B24_04720</name>
</gene>
<feature type="non-terminal residue" evidence="1">
    <location>
        <position position="222"/>
    </location>
</feature>
<reference evidence="1 2" key="1">
    <citation type="submission" date="2018-02" db="EMBL/GenBank/DDBJ databases">
        <title>Mycoplasma marinum and Mycoplasma todarodis sp. nov., moderately halophilic and psychrotolerant mycoplasmas isolated from cephalopods.</title>
        <authorList>
            <person name="Viver T."/>
        </authorList>
    </citation>
    <scope>NUCLEOTIDE SEQUENCE [LARGE SCALE GENOMIC DNA]</scope>
    <source>
        <strain evidence="1 2">PE</strain>
    </source>
</reference>
<keyword evidence="2" id="KW-1185">Reference proteome</keyword>
<name>A0A4R0XN54_9MOLU</name>
<dbReference type="RefSeq" id="WP_131599607.1">
    <property type="nucleotide sequence ID" value="NZ_PSZO01000055.1"/>
</dbReference>
<dbReference type="EMBL" id="PSZO01000055">
    <property type="protein sequence ID" value="TCG10375.1"/>
    <property type="molecule type" value="Genomic_DNA"/>
</dbReference>